<gene>
    <name evidence="10" type="ORF">WJX75_003490</name>
</gene>
<evidence type="ECO:0000256" key="5">
    <source>
        <dbReference type="ARBA" id="ARBA00022525"/>
    </source>
</evidence>
<evidence type="ECO:0000256" key="6">
    <source>
        <dbReference type="ARBA" id="ARBA00022729"/>
    </source>
</evidence>
<keyword evidence="8" id="KW-0326">Glycosidase</keyword>
<evidence type="ECO:0000313" key="10">
    <source>
        <dbReference type="EMBL" id="KAK9908832.1"/>
    </source>
</evidence>
<dbReference type="PANTHER" id="PTHR31451:SF39">
    <property type="entry name" value="MANNAN ENDO-1,4-BETA-MANNOSIDASE 1"/>
    <property type="match status" value="1"/>
</dbReference>
<name>A0ABR2YPG2_9CHLO</name>
<keyword evidence="6" id="KW-0732">Signal</keyword>
<dbReference type="PANTHER" id="PTHR31451">
    <property type="match status" value="1"/>
</dbReference>
<comment type="caution">
    <text evidence="10">The sequence shown here is derived from an EMBL/GenBank/DDBJ whole genome shotgun (WGS) entry which is preliminary data.</text>
</comment>
<evidence type="ECO:0000256" key="8">
    <source>
        <dbReference type="ARBA" id="ARBA00023295"/>
    </source>
</evidence>
<dbReference type="InterPro" id="IPR017853">
    <property type="entry name" value="GH"/>
</dbReference>
<evidence type="ECO:0000256" key="7">
    <source>
        <dbReference type="ARBA" id="ARBA00022801"/>
    </source>
</evidence>
<reference evidence="10 11" key="1">
    <citation type="journal article" date="2024" name="Nat. Commun.">
        <title>Phylogenomics reveals the evolutionary origins of lichenization in chlorophyte algae.</title>
        <authorList>
            <person name="Puginier C."/>
            <person name="Libourel C."/>
            <person name="Otte J."/>
            <person name="Skaloud P."/>
            <person name="Haon M."/>
            <person name="Grisel S."/>
            <person name="Petersen M."/>
            <person name="Berrin J.G."/>
            <person name="Delaux P.M."/>
            <person name="Dal Grande F."/>
            <person name="Keller J."/>
        </authorList>
    </citation>
    <scope>NUCLEOTIDE SEQUENCE [LARGE SCALE GENOMIC DNA]</scope>
    <source>
        <strain evidence="10 11">SAG 216-7</strain>
    </source>
</reference>
<sequence length="363" mass="40657">MGDQCPPNFVRVALDGSKFEVNGAPFYFSGANCYYMMTRAADPNLRHEVTEVLDAMRSADLTVLRTWAFCDGAEWNALQPEAGVFDERVFVALDWVIAEAGARGIRLSLPLVNYWPAYGGLPQYVRWSCQRRGVEDSGNPEDFYGDHCCQDIFQNFLVTITSRVNTITNTAYRDDPTIMAWELINEPRCNGDFSASKLQAWIEQTAEFLKSIDPHHLLTVGSEGFFGSSTPEFLPDNPYDTLTLGCDFVRNHAPPHIDFCSIHLWPDSWLPNGDSEEAALRFARRWINAHVDCCTSQLAKPLVLAEFGKKPAGAPRAAFYQKVQERVLAHAHAGHSMAGSLFWCLTAASYPDYDGFKMACRKA</sequence>
<dbReference type="SUPFAM" id="SSF51445">
    <property type="entry name" value="(Trans)glycosidases"/>
    <property type="match status" value="1"/>
</dbReference>
<dbReference type="Pfam" id="PF26410">
    <property type="entry name" value="GH5_mannosidase"/>
    <property type="match status" value="1"/>
</dbReference>
<keyword evidence="11" id="KW-1185">Reference proteome</keyword>
<evidence type="ECO:0000259" key="9">
    <source>
        <dbReference type="Pfam" id="PF26410"/>
    </source>
</evidence>
<organism evidence="10 11">
    <name type="scientific">Coccomyxa subellipsoidea</name>
    <dbReference type="NCBI Taxonomy" id="248742"/>
    <lineage>
        <taxon>Eukaryota</taxon>
        <taxon>Viridiplantae</taxon>
        <taxon>Chlorophyta</taxon>
        <taxon>core chlorophytes</taxon>
        <taxon>Trebouxiophyceae</taxon>
        <taxon>Trebouxiophyceae incertae sedis</taxon>
        <taxon>Coccomyxaceae</taxon>
        <taxon>Coccomyxa</taxon>
    </lineage>
</organism>
<evidence type="ECO:0000256" key="1">
    <source>
        <dbReference type="ARBA" id="ARBA00001678"/>
    </source>
</evidence>
<dbReference type="Gene3D" id="3.20.20.80">
    <property type="entry name" value="Glycosidases"/>
    <property type="match status" value="1"/>
</dbReference>
<evidence type="ECO:0000256" key="3">
    <source>
        <dbReference type="ARBA" id="ARBA00005641"/>
    </source>
</evidence>
<keyword evidence="5" id="KW-0964">Secreted</keyword>
<keyword evidence="7" id="KW-0378">Hydrolase</keyword>
<protein>
    <recommendedName>
        <fullName evidence="4">mannan endo-1,4-beta-mannosidase</fullName>
        <ecNumber evidence="4">3.2.1.78</ecNumber>
    </recommendedName>
</protein>
<evidence type="ECO:0000256" key="4">
    <source>
        <dbReference type="ARBA" id="ARBA00012706"/>
    </source>
</evidence>
<dbReference type="EC" id="3.2.1.78" evidence="4"/>
<proteinExistence type="inferred from homology"/>
<dbReference type="InterPro" id="IPR001547">
    <property type="entry name" value="Glyco_hydro_5"/>
</dbReference>
<evidence type="ECO:0000256" key="2">
    <source>
        <dbReference type="ARBA" id="ARBA00004613"/>
    </source>
</evidence>
<accession>A0ABR2YPG2</accession>
<comment type="subcellular location">
    <subcellularLocation>
        <location evidence="2">Secreted</location>
    </subcellularLocation>
</comment>
<dbReference type="EMBL" id="JALJOT010000007">
    <property type="protein sequence ID" value="KAK9908832.1"/>
    <property type="molecule type" value="Genomic_DNA"/>
</dbReference>
<comment type="similarity">
    <text evidence="3">Belongs to the glycosyl hydrolase 5 (cellulase A) family.</text>
</comment>
<feature type="domain" description="Glycoside hydrolase family 5" evidence="9">
    <location>
        <begin position="9"/>
        <end position="347"/>
    </location>
</feature>
<evidence type="ECO:0000313" key="11">
    <source>
        <dbReference type="Proteomes" id="UP001491310"/>
    </source>
</evidence>
<dbReference type="InterPro" id="IPR045053">
    <property type="entry name" value="MAN-like"/>
</dbReference>
<dbReference type="Proteomes" id="UP001491310">
    <property type="component" value="Unassembled WGS sequence"/>
</dbReference>
<comment type="catalytic activity">
    <reaction evidence="1">
        <text>Random hydrolysis of (1-&gt;4)-beta-D-mannosidic linkages in mannans, galactomannans and glucomannans.</text>
        <dbReference type="EC" id="3.2.1.78"/>
    </reaction>
</comment>